<feature type="region of interest" description="Disordered" evidence="5">
    <location>
        <begin position="1"/>
        <end position="30"/>
    </location>
</feature>
<evidence type="ECO:0000256" key="5">
    <source>
        <dbReference type="SAM" id="MobiDB-lite"/>
    </source>
</evidence>
<keyword evidence="4 6" id="KW-0472">Membrane</keyword>
<evidence type="ECO:0000256" key="1">
    <source>
        <dbReference type="ARBA" id="ARBA00004141"/>
    </source>
</evidence>
<dbReference type="InterPro" id="IPR005178">
    <property type="entry name" value="Ostalpha/TMEM184C"/>
</dbReference>
<evidence type="ECO:0000313" key="7">
    <source>
        <dbReference type="EMBL" id="KAL3806477.1"/>
    </source>
</evidence>
<feature type="transmembrane region" description="Helical" evidence="6">
    <location>
        <begin position="53"/>
        <end position="75"/>
    </location>
</feature>
<keyword evidence="2 6" id="KW-0812">Transmembrane</keyword>
<organism evidence="7 8">
    <name type="scientific">Cyclostephanos tholiformis</name>
    <dbReference type="NCBI Taxonomy" id="382380"/>
    <lineage>
        <taxon>Eukaryota</taxon>
        <taxon>Sar</taxon>
        <taxon>Stramenopiles</taxon>
        <taxon>Ochrophyta</taxon>
        <taxon>Bacillariophyta</taxon>
        <taxon>Coscinodiscophyceae</taxon>
        <taxon>Thalassiosirophycidae</taxon>
        <taxon>Stephanodiscales</taxon>
        <taxon>Stephanodiscaceae</taxon>
        <taxon>Cyclostephanos</taxon>
    </lineage>
</organism>
<evidence type="ECO:0000256" key="4">
    <source>
        <dbReference type="ARBA" id="ARBA00023136"/>
    </source>
</evidence>
<reference evidence="7 8" key="1">
    <citation type="submission" date="2024-10" db="EMBL/GenBank/DDBJ databases">
        <title>Updated reference genomes for cyclostephanoid diatoms.</title>
        <authorList>
            <person name="Roberts W.R."/>
            <person name="Alverson A.J."/>
        </authorList>
    </citation>
    <scope>NUCLEOTIDE SEQUENCE [LARGE SCALE GENOMIC DNA]</scope>
    <source>
        <strain evidence="7 8">AJA228-03</strain>
    </source>
</reference>
<dbReference type="Proteomes" id="UP001530377">
    <property type="component" value="Unassembled WGS sequence"/>
</dbReference>
<proteinExistence type="predicted"/>
<dbReference type="GO" id="GO:0016020">
    <property type="term" value="C:membrane"/>
    <property type="evidence" value="ECO:0007669"/>
    <property type="project" value="UniProtKB-SubCell"/>
</dbReference>
<protein>
    <recommendedName>
        <fullName evidence="9">Transmembrane protein</fullName>
    </recommendedName>
</protein>
<dbReference type="PANTHER" id="PTHR23423">
    <property type="entry name" value="ORGANIC SOLUTE TRANSPORTER-RELATED"/>
    <property type="match status" value="1"/>
</dbReference>
<dbReference type="Pfam" id="PF03619">
    <property type="entry name" value="Solute_trans_a"/>
    <property type="match status" value="1"/>
</dbReference>
<name>A0ABD3R2D4_9STRA</name>
<evidence type="ECO:0000256" key="3">
    <source>
        <dbReference type="ARBA" id="ARBA00022989"/>
    </source>
</evidence>
<feature type="transmembrane region" description="Helical" evidence="6">
    <location>
        <begin position="87"/>
        <end position="109"/>
    </location>
</feature>
<feature type="compositionally biased region" description="Low complexity" evidence="5">
    <location>
        <begin position="1"/>
        <end position="23"/>
    </location>
</feature>
<keyword evidence="8" id="KW-1185">Reference proteome</keyword>
<accession>A0ABD3R2D4</accession>
<evidence type="ECO:0008006" key="9">
    <source>
        <dbReference type="Google" id="ProtNLM"/>
    </source>
</evidence>
<feature type="transmembrane region" description="Helical" evidence="6">
    <location>
        <begin position="121"/>
        <end position="142"/>
    </location>
</feature>
<evidence type="ECO:0000313" key="8">
    <source>
        <dbReference type="Proteomes" id="UP001530377"/>
    </source>
</evidence>
<comment type="subcellular location">
    <subcellularLocation>
        <location evidence="1">Membrane</location>
        <topology evidence="1">Multi-pass membrane protein</topology>
    </subcellularLocation>
</comment>
<dbReference type="AlphaFoldDB" id="A0ABD3R2D4"/>
<dbReference type="EMBL" id="JALLPB020000801">
    <property type="protein sequence ID" value="KAL3806477.1"/>
    <property type="molecule type" value="Genomic_DNA"/>
</dbReference>
<comment type="caution">
    <text evidence="7">The sequence shown here is derived from an EMBL/GenBank/DDBJ whole genome shotgun (WGS) entry which is preliminary data.</text>
</comment>
<gene>
    <name evidence="7" type="ORF">ACHAXA_007000</name>
</gene>
<sequence>MDGYNESLYSTSSSGSRGENEGTLIDASPHRRAQTTAWGADEGTFVQKYLSRIVTAVLAMLLFGLVFVLLPTYAVHAAKESRWDETLYWSAGVFVLVAVPVSVHGIIQHLVNYYMPQVQKYVIRILFMVPIFSIQSWFSLFYHRRVSI</sequence>
<evidence type="ECO:0000256" key="2">
    <source>
        <dbReference type="ARBA" id="ARBA00022692"/>
    </source>
</evidence>
<evidence type="ECO:0000256" key="6">
    <source>
        <dbReference type="SAM" id="Phobius"/>
    </source>
</evidence>
<keyword evidence="3 6" id="KW-1133">Transmembrane helix</keyword>